<accession>A0A067RQS2</accession>
<keyword evidence="2" id="KW-1185">Reference proteome</keyword>
<dbReference type="EMBL" id="KK852478">
    <property type="protein sequence ID" value="KDR22995.1"/>
    <property type="molecule type" value="Genomic_DNA"/>
</dbReference>
<evidence type="ECO:0000313" key="2">
    <source>
        <dbReference type="Proteomes" id="UP000027135"/>
    </source>
</evidence>
<proteinExistence type="predicted"/>
<organism evidence="1 2">
    <name type="scientific">Zootermopsis nevadensis</name>
    <name type="common">Dampwood termite</name>
    <dbReference type="NCBI Taxonomy" id="136037"/>
    <lineage>
        <taxon>Eukaryota</taxon>
        <taxon>Metazoa</taxon>
        <taxon>Ecdysozoa</taxon>
        <taxon>Arthropoda</taxon>
        <taxon>Hexapoda</taxon>
        <taxon>Insecta</taxon>
        <taxon>Pterygota</taxon>
        <taxon>Neoptera</taxon>
        <taxon>Polyneoptera</taxon>
        <taxon>Dictyoptera</taxon>
        <taxon>Blattodea</taxon>
        <taxon>Blattoidea</taxon>
        <taxon>Termitoidae</taxon>
        <taxon>Termopsidae</taxon>
        <taxon>Zootermopsis</taxon>
    </lineage>
</organism>
<dbReference type="InParanoid" id="A0A067RQS2"/>
<gene>
    <name evidence="1" type="ORF">L798_02150</name>
</gene>
<evidence type="ECO:0000313" key="1">
    <source>
        <dbReference type="EMBL" id="KDR22995.1"/>
    </source>
</evidence>
<sequence>MRLCKMLRTFLANERFDFMKLIPLGRRAREINQLLAVCQDPRAQKCRIAASCLVQRSACVSRPPTLRHNLFTRICQLPESAVRCEKQRAHLLKPLRYAQSLDSNGNYVSVFVEMRKNDEDHHAPASYS</sequence>
<reference evidence="1 2" key="1">
    <citation type="journal article" date="2014" name="Nat. Commun.">
        <title>Molecular traces of alternative social organization in a termite genome.</title>
        <authorList>
            <person name="Terrapon N."/>
            <person name="Li C."/>
            <person name="Robertson H.M."/>
            <person name="Ji L."/>
            <person name="Meng X."/>
            <person name="Booth W."/>
            <person name="Chen Z."/>
            <person name="Childers C.P."/>
            <person name="Glastad K.M."/>
            <person name="Gokhale K."/>
            <person name="Gowin J."/>
            <person name="Gronenberg W."/>
            <person name="Hermansen R.A."/>
            <person name="Hu H."/>
            <person name="Hunt B.G."/>
            <person name="Huylmans A.K."/>
            <person name="Khalil S.M."/>
            <person name="Mitchell R.D."/>
            <person name="Munoz-Torres M.C."/>
            <person name="Mustard J.A."/>
            <person name="Pan H."/>
            <person name="Reese J.T."/>
            <person name="Scharf M.E."/>
            <person name="Sun F."/>
            <person name="Vogel H."/>
            <person name="Xiao J."/>
            <person name="Yang W."/>
            <person name="Yang Z."/>
            <person name="Yang Z."/>
            <person name="Zhou J."/>
            <person name="Zhu J."/>
            <person name="Brent C.S."/>
            <person name="Elsik C.G."/>
            <person name="Goodisman M.A."/>
            <person name="Liberles D.A."/>
            <person name="Roe R.M."/>
            <person name="Vargo E.L."/>
            <person name="Vilcinskas A."/>
            <person name="Wang J."/>
            <person name="Bornberg-Bauer E."/>
            <person name="Korb J."/>
            <person name="Zhang G."/>
            <person name="Liebig J."/>
        </authorList>
    </citation>
    <scope>NUCLEOTIDE SEQUENCE [LARGE SCALE GENOMIC DNA]</scope>
    <source>
        <tissue evidence="1">Whole organism</tissue>
    </source>
</reference>
<dbReference type="Proteomes" id="UP000027135">
    <property type="component" value="Unassembled WGS sequence"/>
</dbReference>
<protein>
    <submittedName>
        <fullName evidence="1">Uncharacterized protein</fullName>
    </submittedName>
</protein>
<name>A0A067RQS2_ZOONE</name>
<dbReference type="AlphaFoldDB" id="A0A067RQS2"/>